<keyword evidence="1 3" id="KW-0732">Signal</keyword>
<feature type="chain" id="PRO_5003442309" evidence="3">
    <location>
        <begin position="23"/>
        <end position="165"/>
    </location>
</feature>
<dbReference type="AlphaFoldDB" id="G3ADQ1"/>
<dbReference type="Pfam" id="PF03938">
    <property type="entry name" value="OmpH"/>
    <property type="match status" value="1"/>
</dbReference>
<accession>G3ADQ1</accession>
<dbReference type="PANTHER" id="PTHR35089">
    <property type="entry name" value="CHAPERONE PROTEIN SKP"/>
    <property type="match status" value="1"/>
</dbReference>
<organism evidence="4">
    <name type="scientific">Candidatus Steffania adelgidicola str. Klausen-Leopoldsdorf</name>
    <dbReference type="NCBI Taxonomy" id="994478"/>
    <lineage>
        <taxon>Bacteria</taxon>
        <taxon>Pseudomonadati</taxon>
        <taxon>Pseudomonadota</taxon>
        <taxon>Gammaproteobacteria</taxon>
        <taxon>Candidatus Steffania</taxon>
    </lineage>
</organism>
<feature type="signal peptide" evidence="3">
    <location>
        <begin position="1"/>
        <end position="22"/>
    </location>
</feature>
<dbReference type="NCBIfam" id="NF008047">
    <property type="entry name" value="PRK10780.1"/>
    <property type="match status" value="1"/>
</dbReference>
<evidence type="ECO:0000256" key="2">
    <source>
        <dbReference type="PIRNR" id="PIRNR002094"/>
    </source>
</evidence>
<dbReference type="GO" id="GO:0005829">
    <property type="term" value="C:cytosol"/>
    <property type="evidence" value="ECO:0007669"/>
    <property type="project" value="TreeGrafter"/>
</dbReference>
<dbReference type="PANTHER" id="PTHR35089:SF1">
    <property type="entry name" value="CHAPERONE PROTEIN SKP"/>
    <property type="match status" value="1"/>
</dbReference>
<dbReference type="InterPro" id="IPR005632">
    <property type="entry name" value="Chaperone_Skp"/>
</dbReference>
<evidence type="ECO:0000256" key="3">
    <source>
        <dbReference type="SAM" id="SignalP"/>
    </source>
</evidence>
<comment type="similarity">
    <text evidence="2">Belongs to the skp family.</text>
</comment>
<dbReference type="SUPFAM" id="SSF111384">
    <property type="entry name" value="OmpH-like"/>
    <property type="match status" value="1"/>
</dbReference>
<evidence type="ECO:0000256" key="1">
    <source>
        <dbReference type="ARBA" id="ARBA00022729"/>
    </source>
</evidence>
<dbReference type="Gene3D" id="3.30.910.20">
    <property type="entry name" value="Skp domain"/>
    <property type="match status" value="1"/>
</dbReference>
<dbReference type="GO" id="GO:0051082">
    <property type="term" value="F:unfolded protein binding"/>
    <property type="evidence" value="ECO:0007669"/>
    <property type="project" value="InterPro"/>
</dbReference>
<gene>
    <name evidence="4" type="primary">skp</name>
    <name evidence="4" type="ORF">STA_A00100</name>
</gene>
<dbReference type="InterPro" id="IPR024930">
    <property type="entry name" value="Skp_dom_sf"/>
</dbReference>
<reference evidence="4" key="1">
    <citation type="journal article" date="2012" name="ISME J.">
        <title>Bacteriocyte-associated gammaproteobacterial symbionts of the Adelges nordmannianae/piceae complex (Hemiptera: Adelgidae).</title>
        <authorList>
            <person name="Toenshoff E.R."/>
            <person name="Penz T."/>
            <person name="Narzt T."/>
            <person name="Collingro A."/>
            <person name="Schmitz-Esser S."/>
            <person name="Pfeiffer S."/>
            <person name="Klepal W."/>
            <person name="Wagner M."/>
            <person name="Weinmaier T."/>
            <person name="Rattei T."/>
            <person name="Horn M."/>
        </authorList>
    </citation>
    <scope>NUCLEOTIDE SEQUENCE</scope>
    <source>
        <strain evidence="4">Klausen-Leopoldsdorf</strain>
    </source>
</reference>
<dbReference type="GO" id="GO:0050821">
    <property type="term" value="P:protein stabilization"/>
    <property type="evidence" value="ECO:0007669"/>
    <property type="project" value="TreeGrafter"/>
</dbReference>
<dbReference type="PIRSF" id="PIRSF002094">
    <property type="entry name" value="OMP26_Skp"/>
    <property type="match status" value="1"/>
</dbReference>
<protein>
    <submittedName>
        <fullName evidence="4">Chaperone protein skp</fullName>
    </submittedName>
</protein>
<dbReference type="SMART" id="SM00935">
    <property type="entry name" value="OmpH"/>
    <property type="match status" value="1"/>
</dbReference>
<dbReference type="EMBL" id="FR872579">
    <property type="protein sequence ID" value="CCB84911.1"/>
    <property type="molecule type" value="Genomic_DNA"/>
</dbReference>
<proteinExistence type="inferred from homology"/>
<sequence length="165" mass="18640">MNNWLYAAGLGLSLTISATSQASDKIAVVNVSRIFQQSPQRAVVSKQLQNEFKGRATELQSMEHNLQTKIRHLQQDSAVMKVSERNTLEKSVIAQREIFAHKAEAFEQDNRRRQTEERNKILHYIQGVVKTVASKEGFDLVIDINVVAYASNTKDITADVLKEVK</sequence>
<name>G3ADQ1_9GAMM</name>
<evidence type="ECO:0000313" key="4">
    <source>
        <dbReference type="EMBL" id="CCB84911.1"/>
    </source>
</evidence>